<dbReference type="EMBL" id="CAJGYM010000001">
    <property type="protein sequence ID" value="CAD6184919.1"/>
    <property type="molecule type" value="Genomic_DNA"/>
</dbReference>
<dbReference type="Pfam" id="PF14705">
    <property type="entry name" value="Costars"/>
    <property type="match status" value="1"/>
</dbReference>
<protein>
    <recommendedName>
        <fullName evidence="1">Costars domain-containing protein</fullName>
    </recommendedName>
</protein>
<feature type="domain" description="Costars" evidence="1">
    <location>
        <begin position="106"/>
        <end position="182"/>
    </location>
</feature>
<dbReference type="AlphaFoldDB" id="A0A8S1GNT8"/>
<accession>A0A8S1GNT8</accession>
<organism evidence="2 3">
    <name type="scientific">Caenorhabditis auriculariae</name>
    <dbReference type="NCBI Taxonomy" id="2777116"/>
    <lineage>
        <taxon>Eukaryota</taxon>
        <taxon>Metazoa</taxon>
        <taxon>Ecdysozoa</taxon>
        <taxon>Nematoda</taxon>
        <taxon>Chromadorea</taxon>
        <taxon>Rhabditida</taxon>
        <taxon>Rhabditina</taxon>
        <taxon>Rhabditomorpha</taxon>
        <taxon>Rhabditoidea</taxon>
        <taxon>Rhabditidae</taxon>
        <taxon>Peloderinae</taxon>
        <taxon>Caenorhabditis</taxon>
    </lineage>
</organism>
<dbReference type="Gene3D" id="1.10.10.1540">
    <property type="entry name" value="Costar domain"/>
    <property type="match status" value="1"/>
</dbReference>
<evidence type="ECO:0000313" key="3">
    <source>
        <dbReference type="Proteomes" id="UP000835052"/>
    </source>
</evidence>
<dbReference type="GO" id="GO:0045944">
    <property type="term" value="P:positive regulation of transcription by RNA polymerase II"/>
    <property type="evidence" value="ECO:0007669"/>
    <property type="project" value="TreeGrafter"/>
</dbReference>
<dbReference type="InterPro" id="IPR038095">
    <property type="entry name" value="Costars_sf"/>
</dbReference>
<dbReference type="GO" id="GO:0030017">
    <property type="term" value="C:sarcomere"/>
    <property type="evidence" value="ECO:0007669"/>
    <property type="project" value="TreeGrafter"/>
</dbReference>
<dbReference type="PANTHER" id="PTHR22739:SF18">
    <property type="entry name" value="COSTARS DOMAIN-CONTAINING PROTEIN"/>
    <property type="match status" value="1"/>
</dbReference>
<dbReference type="GO" id="GO:0003779">
    <property type="term" value="F:actin binding"/>
    <property type="evidence" value="ECO:0007669"/>
    <property type="project" value="InterPro"/>
</dbReference>
<sequence>MNFNVWEEISTNTENKPIRPFISHFVSQLGSLDYPQLLVMAACSSASGVGQAIFKFRAMEHQEAVASADDVYAKGYTPKKTQKNSAEYGTPKPGTLTEARAKKAASHVAREMLYLCEIIEDYGDRSNPEKVNITFGKLFGVYEHISDKVVGILLRARKHGMVDFEGEMLFQRRDDHVVISLLLHGDKLKAAIISHREANPSS</sequence>
<dbReference type="OrthoDB" id="9871914at2759"/>
<dbReference type="InterPro" id="IPR026111">
    <property type="entry name" value="Abra"/>
</dbReference>
<keyword evidence="3" id="KW-1185">Reference proteome</keyword>
<proteinExistence type="predicted"/>
<name>A0A8S1GNT8_9PELO</name>
<dbReference type="InterPro" id="IPR027817">
    <property type="entry name" value="Costars_dom"/>
</dbReference>
<dbReference type="Proteomes" id="UP000835052">
    <property type="component" value="Unassembled WGS sequence"/>
</dbReference>
<dbReference type="PANTHER" id="PTHR22739">
    <property type="entry name" value="STRIATED MUSCLE ACTIVATOR OF RHO-DEPENDENT SIGNALING-RELATED"/>
    <property type="match status" value="1"/>
</dbReference>
<dbReference type="GO" id="GO:0035025">
    <property type="term" value="P:positive regulation of Rho protein signal transduction"/>
    <property type="evidence" value="ECO:0007669"/>
    <property type="project" value="InterPro"/>
</dbReference>
<dbReference type="SMART" id="SM01283">
    <property type="entry name" value="Costars"/>
    <property type="match status" value="1"/>
</dbReference>
<reference evidence="2" key="1">
    <citation type="submission" date="2020-10" db="EMBL/GenBank/DDBJ databases">
        <authorList>
            <person name="Kikuchi T."/>
        </authorList>
    </citation>
    <scope>NUCLEOTIDE SEQUENCE</scope>
    <source>
        <strain evidence="2">NKZ352</strain>
    </source>
</reference>
<comment type="caution">
    <text evidence="2">The sequence shown here is derived from an EMBL/GenBank/DDBJ whole genome shotgun (WGS) entry which is preliminary data.</text>
</comment>
<gene>
    <name evidence="2" type="ORF">CAUJ_LOCUS838</name>
</gene>
<evidence type="ECO:0000259" key="1">
    <source>
        <dbReference type="SMART" id="SM01283"/>
    </source>
</evidence>
<dbReference type="FunFam" id="1.10.10.1540:FF:000003">
    <property type="entry name" value="Uncharacterized protein, isoform B"/>
    <property type="match status" value="1"/>
</dbReference>
<evidence type="ECO:0000313" key="2">
    <source>
        <dbReference type="EMBL" id="CAD6184919.1"/>
    </source>
</evidence>